<accession>A0A1G6P782</accession>
<proteinExistence type="predicted"/>
<dbReference type="Proteomes" id="UP000198943">
    <property type="component" value="Unassembled WGS sequence"/>
</dbReference>
<dbReference type="AlphaFoldDB" id="A0A1G6P782"/>
<name>A0A1G6P782_9FIRM</name>
<gene>
    <name evidence="2" type="ORF">SAMN04487864_12014</name>
</gene>
<protein>
    <submittedName>
        <fullName evidence="2">Uncharacterized protein</fullName>
    </submittedName>
</protein>
<feature type="chain" id="PRO_5011449153" evidence="1">
    <location>
        <begin position="24"/>
        <end position="176"/>
    </location>
</feature>
<dbReference type="RefSeq" id="WP_093731143.1">
    <property type="nucleotide sequence ID" value="NZ_FMYW01000020.1"/>
</dbReference>
<dbReference type="EMBL" id="FMYW01000020">
    <property type="protein sequence ID" value="SDC75356.1"/>
    <property type="molecule type" value="Genomic_DNA"/>
</dbReference>
<keyword evidence="1" id="KW-0732">Signal</keyword>
<reference evidence="3" key="1">
    <citation type="submission" date="2016-10" db="EMBL/GenBank/DDBJ databases">
        <authorList>
            <person name="Varghese N."/>
            <person name="Submissions S."/>
        </authorList>
    </citation>
    <scope>NUCLEOTIDE SEQUENCE [LARGE SCALE GENOMIC DNA]</scope>
    <source>
        <strain evidence="3">DSM 11005</strain>
    </source>
</reference>
<evidence type="ECO:0000313" key="3">
    <source>
        <dbReference type="Proteomes" id="UP000198943"/>
    </source>
</evidence>
<sequence length="176" mass="20432">MRAFVGLLTVVLSLLSFFPAAHADVIDPGNPYRRPHRPDLEQPVTQVYRQREPDFTLTQVPGKDRTYLLKVTLPGPCQWGFRVLVEEEGTTAMKMLEKAGWFPVPDVKKETDSREFLIPLPKDKEKVKFLMAVDFRLYRFQETRYGPKVYGPDRKVESLDRVYELTMVDGKQILNE</sequence>
<keyword evidence="3" id="KW-1185">Reference proteome</keyword>
<evidence type="ECO:0000256" key="1">
    <source>
        <dbReference type="SAM" id="SignalP"/>
    </source>
</evidence>
<evidence type="ECO:0000313" key="2">
    <source>
        <dbReference type="EMBL" id="SDC75356.1"/>
    </source>
</evidence>
<feature type="signal peptide" evidence="1">
    <location>
        <begin position="1"/>
        <end position="23"/>
    </location>
</feature>
<organism evidence="2 3">
    <name type="scientific">Succiniclasticum ruminis</name>
    <dbReference type="NCBI Taxonomy" id="40841"/>
    <lineage>
        <taxon>Bacteria</taxon>
        <taxon>Bacillati</taxon>
        <taxon>Bacillota</taxon>
        <taxon>Negativicutes</taxon>
        <taxon>Acidaminococcales</taxon>
        <taxon>Acidaminococcaceae</taxon>
        <taxon>Succiniclasticum</taxon>
    </lineage>
</organism>
<dbReference type="OrthoDB" id="9842163at2"/>